<dbReference type="PANTHER" id="PTHR35007:SF2">
    <property type="entry name" value="PILUS ASSEMBLE PROTEIN"/>
    <property type="match status" value="1"/>
</dbReference>
<evidence type="ECO:0000256" key="1">
    <source>
        <dbReference type="ARBA" id="ARBA00004651"/>
    </source>
</evidence>
<dbReference type="EMBL" id="VFPT01000001">
    <property type="protein sequence ID" value="TQM93686.1"/>
    <property type="molecule type" value="Genomic_DNA"/>
</dbReference>
<gene>
    <name evidence="8" type="ORF">BD293_2332</name>
</gene>
<feature type="transmembrane region" description="Helical" evidence="6">
    <location>
        <begin position="291"/>
        <end position="314"/>
    </location>
</feature>
<dbReference type="RefSeq" id="WP_246086275.1">
    <property type="nucleotide sequence ID" value="NZ_VFPT01000001.1"/>
</dbReference>
<feature type="transmembrane region" description="Helical" evidence="6">
    <location>
        <begin position="107"/>
        <end position="130"/>
    </location>
</feature>
<sequence length="326" mass="35783">MFEIFNSPLGLIALTGVGGTLLLVLAVMVMMAGGRADPMKRFSEQANSKEKHSAPEAAKLRRKVGREFKSLEKYARFLEPENENELSDARQKMIRAGYLSKTAVRDFAALQFILAITGMIASLLLVFVIAPDSFDTPVMMAVALITPMIIGYFGPRRWLERRVEARKEEILSGFPDALDMMLICVEAGQSLDQSIRRVSKEIEFAYPALGEELTAVGEQVKAGRERSEVLRDMAKRCDVTDITSFVGVMVQASTYGTSITDALRVFAAEMRDKRIMRAEEKANTLPTKMTLGTMMFTVPPLLIILVGPSVIGIMSDLAGGGLATGM</sequence>
<dbReference type="Proteomes" id="UP000320582">
    <property type="component" value="Unassembled WGS sequence"/>
</dbReference>
<dbReference type="Pfam" id="PF00482">
    <property type="entry name" value="T2SSF"/>
    <property type="match status" value="1"/>
</dbReference>
<name>A0A543KF21_9RHOB</name>
<dbReference type="PANTHER" id="PTHR35007">
    <property type="entry name" value="INTEGRAL MEMBRANE PROTEIN-RELATED"/>
    <property type="match status" value="1"/>
</dbReference>
<comment type="caution">
    <text evidence="8">The sequence shown here is derived from an EMBL/GenBank/DDBJ whole genome shotgun (WGS) entry which is preliminary data.</text>
</comment>
<dbReference type="Gene3D" id="1.20.81.30">
    <property type="entry name" value="Type II secretion system (T2SS), domain F"/>
    <property type="match status" value="1"/>
</dbReference>
<accession>A0A543KF21</accession>
<feature type="domain" description="Type II secretion system protein GspF" evidence="7">
    <location>
        <begin position="178"/>
        <end position="306"/>
    </location>
</feature>
<dbReference type="InterPro" id="IPR042094">
    <property type="entry name" value="T2SS_GspF_sf"/>
</dbReference>
<evidence type="ECO:0000256" key="4">
    <source>
        <dbReference type="ARBA" id="ARBA00022989"/>
    </source>
</evidence>
<keyword evidence="3 6" id="KW-0812">Transmembrane</keyword>
<evidence type="ECO:0000256" key="5">
    <source>
        <dbReference type="ARBA" id="ARBA00023136"/>
    </source>
</evidence>
<feature type="transmembrane region" description="Helical" evidence="6">
    <location>
        <begin position="12"/>
        <end position="33"/>
    </location>
</feature>
<keyword evidence="5 6" id="KW-0472">Membrane</keyword>
<comment type="subcellular location">
    <subcellularLocation>
        <location evidence="1">Cell membrane</location>
        <topology evidence="1">Multi-pass membrane protein</topology>
    </subcellularLocation>
</comment>
<evidence type="ECO:0000313" key="8">
    <source>
        <dbReference type="EMBL" id="TQM93686.1"/>
    </source>
</evidence>
<keyword evidence="9" id="KW-1185">Reference proteome</keyword>
<dbReference type="InterPro" id="IPR018076">
    <property type="entry name" value="T2SS_GspF_dom"/>
</dbReference>
<organism evidence="8 9">
    <name type="scientific">Roseinatronobacter monicus</name>
    <dbReference type="NCBI Taxonomy" id="393481"/>
    <lineage>
        <taxon>Bacteria</taxon>
        <taxon>Pseudomonadati</taxon>
        <taxon>Pseudomonadota</taxon>
        <taxon>Alphaproteobacteria</taxon>
        <taxon>Rhodobacterales</taxon>
        <taxon>Paracoccaceae</taxon>
        <taxon>Roseinatronobacter</taxon>
    </lineage>
</organism>
<evidence type="ECO:0000256" key="2">
    <source>
        <dbReference type="ARBA" id="ARBA00022475"/>
    </source>
</evidence>
<reference evidence="8 9" key="1">
    <citation type="submission" date="2019-06" db="EMBL/GenBank/DDBJ databases">
        <title>Genomic Encyclopedia of Archaeal and Bacterial Type Strains, Phase II (KMG-II): from individual species to whole genera.</title>
        <authorList>
            <person name="Goeker M."/>
        </authorList>
    </citation>
    <scope>NUCLEOTIDE SEQUENCE [LARGE SCALE GENOMIC DNA]</scope>
    <source>
        <strain evidence="8 9">DSM 18423</strain>
    </source>
</reference>
<feature type="transmembrane region" description="Helical" evidence="6">
    <location>
        <begin position="136"/>
        <end position="154"/>
    </location>
</feature>
<evidence type="ECO:0000313" key="9">
    <source>
        <dbReference type="Proteomes" id="UP000320582"/>
    </source>
</evidence>
<keyword evidence="4 6" id="KW-1133">Transmembrane helix</keyword>
<evidence type="ECO:0000256" key="6">
    <source>
        <dbReference type="SAM" id="Phobius"/>
    </source>
</evidence>
<protein>
    <submittedName>
        <fullName evidence="8">Tight adherence protein C</fullName>
    </submittedName>
</protein>
<evidence type="ECO:0000256" key="3">
    <source>
        <dbReference type="ARBA" id="ARBA00022692"/>
    </source>
</evidence>
<dbReference type="AlphaFoldDB" id="A0A543KF21"/>
<evidence type="ECO:0000259" key="7">
    <source>
        <dbReference type="Pfam" id="PF00482"/>
    </source>
</evidence>
<proteinExistence type="predicted"/>
<dbReference type="GO" id="GO:0005886">
    <property type="term" value="C:plasma membrane"/>
    <property type="evidence" value="ECO:0007669"/>
    <property type="project" value="UniProtKB-SubCell"/>
</dbReference>
<keyword evidence="2" id="KW-1003">Cell membrane</keyword>